<keyword evidence="7" id="KW-0067">ATP-binding</keyword>
<evidence type="ECO:0000259" key="12">
    <source>
        <dbReference type="PROSITE" id="PS50113"/>
    </source>
</evidence>
<dbReference type="EC" id="2.7.13.3" evidence="2"/>
<feature type="domain" description="PAS" evidence="11">
    <location>
        <begin position="343"/>
        <end position="412"/>
    </location>
</feature>
<accession>A0ABM8HVN2</accession>
<dbReference type="InterPro" id="IPR004358">
    <property type="entry name" value="Sig_transdc_His_kin-like_C"/>
</dbReference>
<reference evidence="13 14" key="2">
    <citation type="journal article" date="2021" name="Int. J. Syst. Evol. Microbiol.">
        <title>Isolation and Polyphasic Characterization of Desulfuromonas versatilis sp. Nov., an Electrogenic Bacteria Capable of Versatile Metabolism Isolated from a Graphene Oxide-Reducing Enrichment Culture.</title>
        <authorList>
            <person name="Xie L."/>
            <person name="Yoshida N."/>
            <person name="Ishii S."/>
            <person name="Meng L."/>
        </authorList>
    </citation>
    <scope>NUCLEOTIDE SEQUENCE [LARGE SCALE GENOMIC DNA]</scope>
    <source>
        <strain evidence="13 14">NIT-T3</strain>
    </source>
</reference>
<keyword evidence="8" id="KW-0902">Two-component regulatory system</keyword>
<dbReference type="PROSITE" id="PS50112">
    <property type="entry name" value="PAS"/>
    <property type="match status" value="4"/>
</dbReference>
<dbReference type="InterPro" id="IPR000700">
    <property type="entry name" value="PAS-assoc_C"/>
</dbReference>
<dbReference type="SUPFAM" id="SSF55785">
    <property type="entry name" value="PYP-like sensor domain (PAS domain)"/>
    <property type="match status" value="5"/>
</dbReference>
<dbReference type="SMART" id="SM00091">
    <property type="entry name" value="PAS"/>
    <property type="match status" value="5"/>
</dbReference>
<dbReference type="PROSITE" id="PS50109">
    <property type="entry name" value="HIS_KIN"/>
    <property type="match status" value="1"/>
</dbReference>
<evidence type="ECO:0000256" key="3">
    <source>
        <dbReference type="ARBA" id="ARBA00022553"/>
    </source>
</evidence>
<dbReference type="Pfam" id="PF02518">
    <property type="entry name" value="HATPase_c"/>
    <property type="match status" value="1"/>
</dbReference>
<evidence type="ECO:0000256" key="6">
    <source>
        <dbReference type="ARBA" id="ARBA00022777"/>
    </source>
</evidence>
<dbReference type="SMART" id="SM00387">
    <property type="entry name" value="HATPase_c"/>
    <property type="match status" value="1"/>
</dbReference>
<evidence type="ECO:0000313" key="14">
    <source>
        <dbReference type="Proteomes" id="UP001319827"/>
    </source>
</evidence>
<feature type="domain" description="PAC" evidence="12">
    <location>
        <begin position="413"/>
        <end position="467"/>
    </location>
</feature>
<evidence type="ECO:0000256" key="8">
    <source>
        <dbReference type="ARBA" id="ARBA00023012"/>
    </source>
</evidence>
<keyword evidence="4" id="KW-0808">Transferase</keyword>
<feature type="transmembrane region" description="Helical" evidence="9">
    <location>
        <begin position="122"/>
        <end position="138"/>
    </location>
</feature>
<dbReference type="PROSITE" id="PS50113">
    <property type="entry name" value="PAC"/>
    <property type="match status" value="5"/>
</dbReference>
<evidence type="ECO:0000313" key="13">
    <source>
        <dbReference type="EMBL" id="BCR06373.1"/>
    </source>
</evidence>
<dbReference type="RefSeq" id="WP_221249753.1">
    <property type="nucleotide sequence ID" value="NZ_AP024355.1"/>
</dbReference>
<dbReference type="SMART" id="SM00086">
    <property type="entry name" value="PAC"/>
    <property type="match status" value="4"/>
</dbReference>
<gene>
    <name evidence="13" type="ORF">DESUT3_34420</name>
</gene>
<evidence type="ECO:0000256" key="7">
    <source>
        <dbReference type="ARBA" id="ARBA00022840"/>
    </source>
</evidence>
<dbReference type="InterPro" id="IPR001610">
    <property type="entry name" value="PAC"/>
</dbReference>
<dbReference type="Gene3D" id="1.10.287.130">
    <property type="match status" value="1"/>
</dbReference>
<proteinExistence type="predicted"/>
<reference evidence="13 14" key="1">
    <citation type="journal article" date="2016" name="C (Basel)">
        <title>Selective Growth of and Electricity Production by Marine Exoelectrogenic Bacteria in Self-Aggregated Hydrogel of Microbially Reduced Graphene Oxide.</title>
        <authorList>
            <person name="Yoshida N."/>
            <person name="Goto Y."/>
            <person name="Miyata Y."/>
        </authorList>
    </citation>
    <scope>NUCLEOTIDE SEQUENCE [LARGE SCALE GENOMIC DNA]</scope>
    <source>
        <strain evidence="13 14">NIT-T3</strain>
    </source>
</reference>
<dbReference type="CDD" id="cd00082">
    <property type="entry name" value="HisKA"/>
    <property type="match status" value="1"/>
</dbReference>
<comment type="catalytic activity">
    <reaction evidence="1">
        <text>ATP + protein L-histidine = ADP + protein N-phospho-L-histidine.</text>
        <dbReference type="EC" id="2.7.13.3"/>
    </reaction>
</comment>
<feature type="transmembrane region" description="Helical" evidence="9">
    <location>
        <begin position="6"/>
        <end position="25"/>
    </location>
</feature>
<evidence type="ECO:0000256" key="9">
    <source>
        <dbReference type="SAM" id="Phobius"/>
    </source>
</evidence>
<evidence type="ECO:0000259" key="10">
    <source>
        <dbReference type="PROSITE" id="PS50109"/>
    </source>
</evidence>
<keyword evidence="14" id="KW-1185">Reference proteome</keyword>
<feature type="domain" description="PAC" evidence="12">
    <location>
        <begin position="670"/>
        <end position="722"/>
    </location>
</feature>
<dbReference type="Proteomes" id="UP001319827">
    <property type="component" value="Chromosome"/>
</dbReference>
<dbReference type="Pfam" id="PF08448">
    <property type="entry name" value="PAS_4"/>
    <property type="match status" value="4"/>
</dbReference>
<protein>
    <recommendedName>
        <fullName evidence="2">histidine kinase</fullName>
        <ecNumber evidence="2">2.7.13.3</ecNumber>
    </recommendedName>
</protein>
<evidence type="ECO:0000256" key="4">
    <source>
        <dbReference type="ARBA" id="ARBA00022679"/>
    </source>
</evidence>
<dbReference type="Gene3D" id="3.30.450.20">
    <property type="entry name" value="PAS domain"/>
    <property type="match status" value="5"/>
</dbReference>
<dbReference type="PANTHER" id="PTHR43065">
    <property type="entry name" value="SENSOR HISTIDINE KINASE"/>
    <property type="match status" value="1"/>
</dbReference>
<dbReference type="SUPFAM" id="SSF47384">
    <property type="entry name" value="Homodimeric domain of signal transducing histidine kinase"/>
    <property type="match status" value="1"/>
</dbReference>
<feature type="domain" description="PAC" evidence="12">
    <location>
        <begin position="541"/>
        <end position="593"/>
    </location>
</feature>
<dbReference type="InterPro" id="IPR005467">
    <property type="entry name" value="His_kinase_dom"/>
</dbReference>
<keyword evidence="9" id="KW-0472">Membrane</keyword>
<keyword evidence="6" id="KW-0418">Kinase</keyword>
<evidence type="ECO:0000256" key="2">
    <source>
        <dbReference type="ARBA" id="ARBA00012438"/>
    </source>
</evidence>
<dbReference type="NCBIfam" id="TIGR00229">
    <property type="entry name" value="sensory_box"/>
    <property type="match status" value="4"/>
</dbReference>
<dbReference type="InterPro" id="IPR035965">
    <property type="entry name" value="PAS-like_dom_sf"/>
</dbReference>
<organism evidence="13 14">
    <name type="scientific">Desulfuromonas versatilis</name>
    <dbReference type="NCBI Taxonomy" id="2802975"/>
    <lineage>
        <taxon>Bacteria</taxon>
        <taxon>Pseudomonadati</taxon>
        <taxon>Thermodesulfobacteriota</taxon>
        <taxon>Desulfuromonadia</taxon>
        <taxon>Desulfuromonadales</taxon>
        <taxon>Desulfuromonadaceae</taxon>
        <taxon>Desulfuromonas</taxon>
    </lineage>
</organism>
<dbReference type="InterPro" id="IPR013656">
    <property type="entry name" value="PAS_4"/>
</dbReference>
<evidence type="ECO:0000259" key="11">
    <source>
        <dbReference type="PROSITE" id="PS50112"/>
    </source>
</evidence>
<keyword evidence="9" id="KW-1133">Transmembrane helix</keyword>
<dbReference type="SUPFAM" id="SSF55874">
    <property type="entry name" value="ATPase domain of HSP90 chaperone/DNA topoisomerase II/histidine kinase"/>
    <property type="match status" value="1"/>
</dbReference>
<feature type="domain" description="PAS" evidence="11">
    <location>
        <begin position="594"/>
        <end position="639"/>
    </location>
</feature>
<feature type="transmembrane region" description="Helical" evidence="9">
    <location>
        <begin position="174"/>
        <end position="198"/>
    </location>
</feature>
<dbReference type="Pfam" id="PF00989">
    <property type="entry name" value="PAS"/>
    <property type="match status" value="1"/>
</dbReference>
<dbReference type="EMBL" id="AP024355">
    <property type="protein sequence ID" value="BCR06373.1"/>
    <property type="molecule type" value="Genomic_DNA"/>
</dbReference>
<feature type="domain" description="PAS" evidence="11">
    <location>
        <begin position="468"/>
        <end position="546"/>
    </location>
</feature>
<feature type="domain" description="Histidine kinase" evidence="10">
    <location>
        <begin position="864"/>
        <end position="1102"/>
    </location>
</feature>
<evidence type="ECO:0000256" key="5">
    <source>
        <dbReference type="ARBA" id="ARBA00022741"/>
    </source>
</evidence>
<feature type="domain" description="PAS" evidence="11">
    <location>
        <begin position="215"/>
        <end position="286"/>
    </location>
</feature>
<dbReference type="CDD" id="cd00130">
    <property type="entry name" value="PAS"/>
    <property type="match status" value="4"/>
</dbReference>
<dbReference type="Gene3D" id="3.30.565.10">
    <property type="entry name" value="Histidine kinase-like ATPase, C-terminal domain"/>
    <property type="match status" value="1"/>
</dbReference>
<dbReference type="PANTHER" id="PTHR43065:SF42">
    <property type="entry name" value="TWO-COMPONENT SENSOR PPRA"/>
    <property type="match status" value="1"/>
</dbReference>
<evidence type="ECO:0000256" key="1">
    <source>
        <dbReference type="ARBA" id="ARBA00000085"/>
    </source>
</evidence>
<dbReference type="InterPro" id="IPR000014">
    <property type="entry name" value="PAS"/>
</dbReference>
<feature type="transmembrane region" description="Helical" evidence="9">
    <location>
        <begin position="93"/>
        <end position="116"/>
    </location>
</feature>
<dbReference type="InterPro" id="IPR003594">
    <property type="entry name" value="HATPase_dom"/>
</dbReference>
<dbReference type="PRINTS" id="PR00344">
    <property type="entry name" value="BCTRLSENSOR"/>
</dbReference>
<dbReference type="InterPro" id="IPR036097">
    <property type="entry name" value="HisK_dim/P_sf"/>
</dbReference>
<feature type="domain" description="PAC" evidence="12">
    <location>
        <begin position="801"/>
        <end position="851"/>
    </location>
</feature>
<dbReference type="InterPro" id="IPR036890">
    <property type="entry name" value="HATPase_C_sf"/>
</dbReference>
<feature type="domain" description="PAC" evidence="12">
    <location>
        <begin position="289"/>
        <end position="342"/>
    </location>
</feature>
<keyword evidence="5" id="KW-0547">Nucleotide-binding</keyword>
<keyword evidence="9" id="KW-0812">Transmembrane</keyword>
<dbReference type="InterPro" id="IPR013767">
    <property type="entry name" value="PAS_fold"/>
</dbReference>
<feature type="transmembrane region" description="Helical" evidence="9">
    <location>
        <begin position="37"/>
        <end position="59"/>
    </location>
</feature>
<dbReference type="InterPro" id="IPR003661">
    <property type="entry name" value="HisK_dim/P_dom"/>
</dbReference>
<name>A0ABM8HVN2_9BACT</name>
<feature type="transmembrane region" description="Helical" evidence="9">
    <location>
        <begin position="65"/>
        <end position="86"/>
    </location>
</feature>
<sequence>MDWLFPAVISALACGLVMVLVFAFLHRQYRDRHLALWGWSWLFFSLRFVVVLLQIQGIAPTLSPWLIQAFSLASGLLILQGCYAFIGQKASPLWIACGFMGVVWLFCARLADFSFFAENLPIFAFYALVSIWAGGLLLKSGQARGPGKHLTGWGLILWGLHKLDYPFLRPVEWFAPWGFLIAGVLSLTIALGMLLTYFQRVRDELLDQKAKLRQSREYFRTLVEAIPQGVIECDTRGRITYANAGYCRMKGKLPGDIIDEYLWDMVTLTEGRRKLREKFIKILAERPTPSPEILLNFTHDHKLAWRQLDWAYLQDDLGQLTGFIALVTDITERIHREEALRAANQTLEALFHAAPTPICALDLGGRVTQWNPAAEKVFGWSREELLDRAYPLVPEERSEEFRANLQLAREGQSQLMFETVRLHKDGDEVQVRISSAPLRSRQDEVTGVILVMDDITAVKRAEAALKKQATLHQTVLNAIPAPIFFKDSEGIYIGCNDAFAEFLRRPRENIVGQSVYGVAPAELADIYHRADMELMQRSGNQVYEAQVAYADGTRRDVVFHKSVFQRADGRLGGLVGAMIDISERKQMETALRESERKFRAIFDQTLQFIGLVSPEGILLEANRSSLEALGLEESQVQGKPFCDTPWWSHSATERDKLVRAIDRARQGELVRMETSHPNPAGGFYQVDFSLKPVIGQDGAPAYLIAEGRDISRMKQAQSRLLDSETRFRRLSVEFQTLLDGIPERIIHLSPEMKIIWANRSAAAGEGRKAAAVTGHLCHQRFHHSAQPHPDCPVQKSFRSGRVESAKITDADGSVWGVKAFPQKTPEGQVASVIEMASDITERIQHQQEAERTGRLASLGELSAGVAHEINNPNGLILLNLPFLSEAFADAMPILDAWHRQQGEYSLGGLEFSRVREEIPKVFEEMIDSGQRIRAIVEDLKNFVRRNGEAPRERFDLNRAVQTSLRLTSNTLRQATERFTTALAEQLPPVLGNSQRIEQVLVNLIQNACQALPDRNRGIHLETAHDAPQKQVVLRLRDEGCGIPPQAIPRITDPFFTTKRDTGGTGLGLSVSARIVKDHGGSLSFDSAPGKGTCVTLSLPVFEEDSQG</sequence>
<keyword evidence="3" id="KW-0597">Phosphoprotein</keyword>